<dbReference type="PROSITE" id="PS51257">
    <property type="entry name" value="PROKAR_LIPOPROTEIN"/>
    <property type="match status" value="1"/>
</dbReference>
<reference evidence="3" key="1">
    <citation type="journal article" date="2018" name="Nat. Microbiol.">
        <title>Leveraging single-cell genomics to expand the fungal tree of life.</title>
        <authorList>
            <person name="Ahrendt S.R."/>
            <person name="Quandt C.A."/>
            <person name="Ciobanu D."/>
            <person name="Clum A."/>
            <person name="Salamov A."/>
            <person name="Andreopoulos B."/>
            <person name="Cheng J.F."/>
            <person name="Woyke T."/>
            <person name="Pelin A."/>
            <person name="Henrissat B."/>
            <person name="Reynolds N.K."/>
            <person name="Benny G.L."/>
            <person name="Smith M.E."/>
            <person name="James T.Y."/>
            <person name="Grigoriev I.V."/>
        </authorList>
    </citation>
    <scope>NUCLEOTIDE SEQUENCE [LARGE SCALE GENOMIC DNA]</scope>
    <source>
        <strain evidence="3">ATCC 52028</strain>
    </source>
</reference>
<accession>A0A4P9WZE5</accession>
<evidence type="ECO:0000313" key="3">
    <source>
        <dbReference type="Proteomes" id="UP000268535"/>
    </source>
</evidence>
<dbReference type="AlphaFoldDB" id="A0A4P9WZE5"/>
<feature type="chain" id="PRO_5020513619" description="Secreted protein" evidence="1">
    <location>
        <begin position="25"/>
        <end position="569"/>
    </location>
</feature>
<gene>
    <name evidence="2" type="ORF">CAUPRSCDRAFT_11591</name>
</gene>
<name>A0A4P9WZE5_9FUNG</name>
<sequence>MARSISACGGWLCQTLLLLSACHAFCLVRSMPMDRQDMFQPYVPTAEIEQESPAAHQPAAYQPASQPMVWLPSMTQSMPINEPAISSGQLRTPWIKESPPAHQPPAYQPASQPGFSSTSMGYFGSDAQPIQGVPFDQGSFGSQHGHWGPMSSTVESFGATAQAPFVGHQQLNPYLSQRIPDAPSGMGHAKTLHRLIFENLEVVAAYKSDHMAWAPLFGEVVRHTWIIPSPIAFKIIGPLYENGHHKTVDATLAGKPDSYMSSLRFLWEHRHSSDFKSMLLNAVPSSAEIPIEPVFILPEDHGFGSDDFQTELVRFLTDTMLDQQTLALMDDFANLGAKLPSLSLEEELLPRETINIRFHTWLSVLQDGFWSYMENIRPEQLAARPEIDNLYLPEDTLWHRADVTTRREANSAVILQQTVRVLEQIWYGKPAQDKSSDFANYIKNELAPMGQSVRLYNVVIDAVASGTFKTRALADPRSTAELLNAQMRIPTQVAAGGLFSPAQPLHFTNNAMAVQNVGGPLNPSEAMPRPPPRAPHILPNGDIFGFRRHSAIKGAAVQPGAVAARLISR</sequence>
<proteinExistence type="predicted"/>
<dbReference type="EMBL" id="ML009675">
    <property type="protein sequence ID" value="RKO96716.1"/>
    <property type="molecule type" value="Genomic_DNA"/>
</dbReference>
<evidence type="ECO:0000313" key="2">
    <source>
        <dbReference type="EMBL" id="RKO96716.1"/>
    </source>
</evidence>
<dbReference type="Proteomes" id="UP000268535">
    <property type="component" value="Unassembled WGS sequence"/>
</dbReference>
<evidence type="ECO:0008006" key="4">
    <source>
        <dbReference type="Google" id="ProtNLM"/>
    </source>
</evidence>
<feature type="signal peptide" evidence="1">
    <location>
        <begin position="1"/>
        <end position="24"/>
    </location>
</feature>
<keyword evidence="1" id="KW-0732">Signal</keyword>
<evidence type="ECO:0000256" key="1">
    <source>
        <dbReference type="SAM" id="SignalP"/>
    </source>
</evidence>
<protein>
    <recommendedName>
        <fullName evidence="4">Secreted protein</fullName>
    </recommendedName>
</protein>
<organism evidence="2 3">
    <name type="scientific">Caulochytrium protostelioides</name>
    <dbReference type="NCBI Taxonomy" id="1555241"/>
    <lineage>
        <taxon>Eukaryota</taxon>
        <taxon>Fungi</taxon>
        <taxon>Fungi incertae sedis</taxon>
        <taxon>Chytridiomycota</taxon>
        <taxon>Chytridiomycota incertae sedis</taxon>
        <taxon>Chytridiomycetes</taxon>
        <taxon>Caulochytriales</taxon>
        <taxon>Caulochytriaceae</taxon>
        <taxon>Caulochytrium</taxon>
    </lineage>
</organism>